<keyword evidence="7" id="KW-1185">Reference proteome</keyword>
<proteinExistence type="predicted"/>
<dbReference type="InterPro" id="IPR016036">
    <property type="entry name" value="Malonyl_transacylase_ACP-bd"/>
</dbReference>
<dbReference type="InterPro" id="IPR016035">
    <property type="entry name" value="Acyl_Trfase/lysoPLipase"/>
</dbReference>
<evidence type="ECO:0000259" key="4">
    <source>
        <dbReference type="PROSITE" id="PS50075"/>
    </source>
</evidence>
<dbReference type="Pfam" id="PF00550">
    <property type="entry name" value="PP-binding"/>
    <property type="match status" value="1"/>
</dbReference>
<name>A0ABT3AXS9_9CYAN</name>
<protein>
    <submittedName>
        <fullName evidence="6">Acyltransferase domain-containing protein</fullName>
    </submittedName>
</protein>
<dbReference type="InterPro" id="IPR006162">
    <property type="entry name" value="Ppantetheine_attach_site"/>
</dbReference>
<dbReference type="InterPro" id="IPR014030">
    <property type="entry name" value="Ketoacyl_synth_N"/>
</dbReference>
<feature type="domain" description="Ketosynthase family 3 (KS3)" evidence="5">
    <location>
        <begin position="5"/>
        <end position="442"/>
    </location>
</feature>
<dbReference type="Pfam" id="PF02801">
    <property type="entry name" value="Ketoacyl-synt_C"/>
    <property type="match status" value="1"/>
</dbReference>
<dbReference type="PROSITE" id="PS00606">
    <property type="entry name" value="KS3_1"/>
    <property type="match status" value="1"/>
</dbReference>
<dbReference type="CDD" id="cd00833">
    <property type="entry name" value="PKS"/>
    <property type="match status" value="1"/>
</dbReference>
<dbReference type="InterPro" id="IPR016039">
    <property type="entry name" value="Thiolase-like"/>
</dbReference>
<dbReference type="InterPro" id="IPR009081">
    <property type="entry name" value="PP-bd_ACP"/>
</dbReference>
<dbReference type="Pfam" id="PF00698">
    <property type="entry name" value="Acyl_transf_1"/>
    <property type="match status" value="1"/>
</dbReference>
<dbReference type="InterPro" id="IPR014031">
    <property type="entry name" value="Ketoacyl_synth_C"/>
</dbReference>
<dbReference type="InterPro" id="IPR001227">
    <property type="entry name" value="Ac_transferase_dom_sf"/>
</dbReference>
<dbReference type="SMART" id="SM00825">
    <property type="entry name" value="PKS_KS"/>
    <property type="match status" value="1"/>
</dbReference>
<dbReference type="Gene3D" id="3.40.366.10">
    <property type="entry name" value="Malonyl-Coenzyme A Acyl Carrier Protein, domain 2"/>
    <property type="match status" value="1"/>
</dbReference>
<dbReference type="SUPFAM" id="SSF52151">
    <property type="entry name" value="FabD/lysophospholipase-like"/>
    <property type="match status" value="1"/>
</dbReference>
<evidence type="ECO:0000256" key="1">
    <source>
        <dbReference type="ARBA" id="ARBA00022450"/>
    </source>
</evidence>
<dbReference type="PROSITE" id="PS50075">
    <property type="entry name" value="CARRIER"/>
    <property type="match status" value="1"/>
</dbReference>
<keyword evidence="6" id="KW-0012">Acyltransferase</keyword>
<dbReference type="SMART" id="SM00827">
    <property type="entry name" value="PKS_AT"/>
    <property type="match status" value="1"/>
</dbReference>
<accession>A0ABT3AXS9</accession>
<dbReference type="SUPFAM" id="SSF47336">
    <property type="entry name" value="ACP-like"/>
    <property type="match status" value="1"/>
</dbReference>
<dbReference type="Pfam" id="PF22621">
    <property type="entry name" value="CurL-like_PKS_C"/>
    <property type="match status" value="1"/>
</dbReference>
<dbReference type="SUPFAM" id="SSF55048">
    <property type="entry name" value="Probable ACP-binding domain of malonyl-CoA ACP transacylase"/>
    <property type="match status" value="1"/>
</dbReference>
<dbReference type="InterPro" id="IPR050091">
    <property type="entry name" value="PKS_NRPS_Biosynth_Enz"/>
</dbReference>
<keyword evidence="3" id="KW-0808">Transferase</keyword>
<sequence>MDKLGDFVAVIGISCRFPGARSYHQFWENLKRGVNSITEIPSNRWNSESFYSPNPESPNKTISKWGGFIADADKFDATFFGISPREATLLDPQQRLMLELAWTCLEDSGYAPSELSGANVGVFIGVCNSDYKELLEKNLDNIEGHISTGTYTSIIPNRLSYFFNFRGPSVAVDTACSSSLVAIHNAIYSLKEDECEMALVGSVNILCTPTYYISFSKLGMLSPQGQCKTFDAEADGYVRGEGAGVILLKPLSRAIEDRDHIYGVIRGSAINHGGRARTLTSPNAYAQSQVIRSAYKKANISPDTISYIETHGTGTPLGDPIEVNGLKRAFTQLYQQYEMEPNNEPYCGLGSVKTNIGHLESASGVAGVIKVLLAMKHQELPKTINYQHLNPRIKLDDSPFYIVEDTKYWEQLRTKQGDIIPRRAGVSSFGFGGVNAHIVLEEAPAKEVKSPLFERSYQLLTLSTKTKAALAELAQSYANFLATNADLELADICFTANLGRSHFKHRLALVAESIPQLSKSLSSFSLGEEAIGVESRISSQQPKIAFLFTGQGSQYVGMGRLLYETQPTFRDVLIRCEQILQPYMEIPLLSLLYPQTEETSPINETVYTQTALFALEYALYQLWISWGIKPDVVMGHSVGEYVAACVAGIFSLEDGLKLIAQRGRLMQSLPSGGAMAAIMDDEAEVRLVIAPHAQQVEIAAINGSQNTVISGDANLLQTICQTFADRGVKATPLQVSHAFHSSLMEPMLKEFAEVANQITYNQPQIPLISNLTGNRADERISTADYWVSHVCQPVKFAKSMETLHQEGYEIFLEVGPKPILLGMGRQCLPEGIGTWLPSLRESQADWQQMLQSLAELYVRGVKVDWLGFDRDYARKKVVLPTYPFQRQRYWIETNHNSQKKQYLPKGKNIHPLLGQKLNCAGEQEIFASFIGEDTPAYLGLAGMSEILSEQAVIVAQSSPADEVSGSEFLLKLESATFGERRSLLIAHVRHQLSIVLGINQPESISLETGFFDLGIDSLIAVELRNKLRSATGVELPVGVLFDHPTINQLASFLLDRIAPQSNQQNVPIESSVTSKQDALVEVQSFALTKLGLSPASHPLHLPPWTVRPAVMTDVAKLSQLEREAYGWIGEEAIAPPFLIADRIDLLNSGDMPWFWVMERNGELGAWQVLQPTSVDPYTYGSWSEVTDHGRLQVTFDPTGRNVYIVASGFSKRFPTVASYLMKLQTLLMLQENGRDTIFTCLAMPGYAKYHSQTRKSPEEYIAMTDKDGIPIDEFIALFVYDWPVIPSFRVLRDGYPPDRDSGGHGVSTVFKLNGFDACIEETCRRIIHHAHALGLEKE</sequence>
<keyword evidence="1" id="KW-0596">Phosphopantetheine</keyword>
<evidence type="ECO:0000313" key="7">
    <source>
        <dbReference type="Proteomes" id="UP001526143"/>
    </source>
</evidence>
<dbReference type="InterPro" id="IPR020806">
    <property type="entry name" value="PKS_PP-bd"/>
</dbReference>
<evidence type="ECO:0000313" key="6">
    <source>
        <dbReference type="EMBL" id="MCV3213932.1"/>
    </source>
</evidence>
<comment type="caution">
    <text evidence="6">The sequence shown here is derived from an EMBL/GenBank/DDBJ whole genome shotgun (WGS) entry which is preliminary data.</text>
</comment>
<dbReference type="InterPro" id="IPR036736">
    <property type="entry name" value="ACP-like_sf"/>
</dbReference>
<evidence type="ECO:0000259" key="5">
    <source>
        <dbReference type="PROSITE" id="PS52004"/>
    </source>
</evidence>
<organism evidence="6 7">
    <name type="scientific">Plectonema radiosum NIES-515</name>
    <dbReference type="NCBI Taxonomy" id="2986073"/>
    <lineage>
        <taxon>Bacteria</taxon>
        <taxon>Bacillati</taxon>
        <taxon>Cyanobacteriota</taxon>
        <taxon>Cyanophyceae</taxon>
        <taxon>Oscillatoriophycideae</taxon>
        <taxon>Oscillatoriales</taxon>
        <taxon>Microcoleaceae</taxon>
        <taxon>Plectonema</taxon>
    </lineage>
</organism>
<dbReference type="InterPro" id="IPR020841">
    <property type="entry name" value="PKS_Beta-ketoAc_synthase_dom"/>
</dbReference>
<evidence type="ECO:0000256" key="2">
    <source>
        <dbReference type="ARBA" id="ARBA00022553"/>
    </source>
</evidence>
<dbReference type="EMBL" id="JAOWRF010000155">
    <property type="protein sequence ID" value="MCV3213932.1"/>
    <property type="molecule type" value="Genomic_DNA"/>
</dbReference>
<dbReference type="SMART" id="SM01294">
    <property type="entry name" value="PKS_PP_betabranch"/>
    <property type="match status" value="1"/>
</dbReference>
<dbReference type="SUPFAM" id="SSF53901">
    <property type="entry name" value="Thiolase-like"/>
    <property type="match status" value="1"/>
</dbReference>
<feature type="domain" description="Carrier" evidence="4">
    <location>
        <begin position="982"/>
        <end position="1057"/>
    </location>
</feature>
<dbReference type="RefSeq" id="WP_263745461.1">
    <property type="nucleotide sequence ID" value="NZ_JAOWRF010000155.1"/>
</dbReference>
<dbReference type="InterPro" id="IPR014043">
    <property type="entry name" value="Acyl_transferase_dom"/>
</dbReference>
<dbReference type="SMART" id="SM00823">
    <property type="entry name" value="PKS_PP"/>
    <property type="match status" value="1"/>
</dbReference>
<dbReference type="Proteomes" id="UP001526143">
    <property type="component" value="Unassembled WGS sequence"/>
</dbReference>
<dbReference type="InterPro" id="IPR018201">
    <property type="entry name" value="Ketoacyl_synth_AS"/>
</dbReference>
<dbReference type="Gene3D" id="1.10.1200.10">
    <property type="entry name" value="ACP-like"/>
    <property type="match status" value="1"/>
</dbReference>
<dbReference type="PROSITE" id="PS52004">
    <property type="entry name" value="KS3_2"/>
    <property type="match status" value="1"/>
</dbReference>
<reference evidence="6 7" key="1">
    <citation type="submission" date="2022-10" db="EMBL/GenBank/DDBJ databases">
        <title>Identification of biosynthetic pathway for the production of the potent trypsin inhibitor radiosumin.</title>
        <authorList>
            <person name="Fewer D.P."/>
            <person name="Delbaje E."/>
            <person name="Ouyang X."/>
            <person name="Agostino P.D."/>
            <person name="Wahlsten M."/>
            <person name="Jokela J."/>
            <person name="Permi P."/>
            <person name="Haapaniemi E."/>
            <person name="Koistinen H."/>
        </authorList>
    </citation>
    <scope>NUCLEOTIDE SEQUENCE [LARGE SCALE GENOMIC DNA]</scope>
    <source>
        <strain evidence="6 7">NIES-515</strain>
    </source>
</reference>
<dbReference type="Gene3D" id="3.40.630.30">
    <property type="match status" value="1"/>
</dbReference>
<gene>
    <name evidence="6" type="ORF">OGM63_10470</name>
</gene>
<dbReference type="Gene3D" id="3.40.47.10">
    <property type="match status" value="1"/>
</dbReference>
<evidence type="ECO:0000256" key="3">
    <source>
        <dbReference type="ARBA" id="ARBA00022679"/>
    </source>
</evidence>
<dbReference type="PANTHER" id="PTHR43775:SF37">
    <property type="entry name" value="SI:DKEY-61P9.11"/>
    <property type="match status" value="1"/>
</dbReference>
<dbReference type="Pfam" id="PF00109">
    <property type="entry name" value="ketoacyl-synt"/>
    <property type="match status" value="1"/>
</dbReference>
<dbReference type="Gene3D" id="3.30.70.3290">
    <property type="match status" value="1"/>
</dbReference>
<dbReference type="PROSITE" id="PS00012">
    <property type="entry name" value="PHOSPHOPANTETHEINE"/>
    <property type="match status" value="1"/>
</dbReference>
<dbReference type="PANTHER" id="PTHR43775">
    <property type="entry name" value="FATTY ACID SYNTHASE"/>
    <property type="match status" value="1"/>
</dbReference>
<dbReference type="GO" id="GO:0016746">
    <property type="term" value="F:acyltransferase activity"/>
    <property type="evidence" value="ECO:0007669"/>
    <property type="project" value="UniProtKB-KW"/>
</dbReference>
<keyword evidence="2" id="KW-0597">Phosphoprotein</keyword>